<dbReference type="GO" id="GO:0006264">
    <property type="term" value="P:mitochondrial DNA replication"/>
    <property type="evidence" value="ECO:0007669"/>
    <property type="project" value="TreeGrafter"/>
</dbReference>
<dbReference type="NCBIfam" id="TIGR00621">
    <property type="entry name" value="ssb"/>
    <property type="match status" value="1"/>
</dbReference>
<dbReference type="Proteomes" id="UP000265515">
    <property type="component" value="Unassembled WGS sequence"/>
</dbReference>
<dbReference type="PANTHER" id="PTHR10302">
    <property type="entry name" value="SINGLE-STRANDED DNA-BINDING PROTEIN"/>
    <property type="match status" value="1"/>
</dbReference>
<protein>
    <recommendedName>
        <fullName evidence="6">Single-stranded DNA-binding protein</fullName>
    </recommendedName>
</protein>
<sequence length="559" mass="59813">MAQAIGPVGGLYGQVDRSTLFAVLEPSENGRGHCRTEVCARYHLFFSSAAAKASSSSLVTISASTVSSLTGGDTRGAVSKGKLGSAHAALAYYSHHQAVRNIDHDSCTCCLGVFTEFCARCCRHPFHYGGRRAVGCSNYEVSVNPLSSNWRHANGGAREIGLLRSNERPGLKSANRDHRSSKTQEIVSSGDLEPEEIAWDKSLANSVHLIGRAGHDVDIKYLDTGKIVANLRLAVKRLGAPGQNPEPDWVVLELWGDLAETAANFVQKGRVIYVSGRLAVDTWTDRDTGKKQYATKVVVSALKFIAASSDSTSREDGVRRSSGMMGGTRTLMPSSPMSEAGAGAGYSSLSSLPLSSPSSVSSPAKSGSRWQGGGWSSASPSSPSPSVSASSSSTSTWSAMASAQEQQWKTFFADPDSWWDNRIGKRNPRAPDFKHKETKQSLWLGGRGTPAWVADRVAAWDRAKEDASVANREAGVAAGGGLYKELHETEVADGREGVEEEDGDDDELPSSEDEGLLGGGMRKWERKMEYNAVSNGGPLVERGRGHGLFSDQDFDDIAF</sequence>
<evidence type="ECO:0008006" key="6">
    <source>
        <dbReference type="Google" id="ProtNLM"/>
    </source>
</evidence>
<feature type="compositionally biased region" description="Acidic residues" evidence="3">
    <location>
        <begin position="498"/>
        <end position="515"/>
    </location>
</feature>
<feature type="compositionally biased region" description="Low complexity" evidence="3">
    <location>
        <begin position="376"/>
        <end position="393"/>
    </location>
</feature>
<evidence type="ECO:0000256" key="3">
    <source>
        <dbReference type="SAM" id="MobiDB-lite"/>
    </source>
</evidence>
<evidence type="ECO:0000256" key="2">
    <source>
        <dbReference type="PROSITE-ProRule" id="PRU00252"/>
    </source>
</evidence>
<dbReference type="EMBL" id="BFEA01000216">
    <property type="protein sequence ID" value="GBG75049.1"/>
    <property type="molecule type" value="Genomic_DNA"/>
</dbReference>
<dbReference type="HAMAP" id="MF_00984">
    <property type="entry name" value="SSB"/>
    <property type="match status" value="1"/>
</dbReference>
<feature type="compositionally biased region" description="Low complexity" evidence="3">
    <location>
        <begin position="357"/>
        <end position="369"/>
    </location>
</feature>
<feature type="region of interest" description="Disordered" evidence="3">
    <location>
        <begin position="535"/>
        <end position="559"/>
    </location>
</feature>
<dbReference type="InterPro" id="IPR012340">
    <property type="entry name" value="NA-bd_OB-fold"/>
</dbReference>
<dbReference type="AlphaFoldDB" id="A0A388KYB9"/>
<accession>A0A388KYB9</accession>
<feature type="region of interest" description="Disordered" evidence="3">
    <location>
        <begin position="357"/>
        <end position="393"/>
    </location>
</feature>
<dbReference type="CDD" id="cd04496">
    <property type="entry name" value="SSB_OBF"/>
    <property type="match status" value="1"/>
</dbReference>
<dbReference type="OrthoDB" id="1078367at2759"/>
<evidence type="ECO:0000256" key="1">
    <source>
        <dbReference type="ARBA" id="ARBA00023125"/>
    </source>
</evidence>
<feature type="region of interest" description="Disordered" evidence="3">
    <location>
        <begin position="168"/>
        <end position="187"/>
    </location>
</feature>
<feature type="region of interest" description="Disordered" evidence="3">
    <location>
        <begin position="489"/>
        <end position="521"/>
    </location>
</feature>
<reference evidence="4 5" key="1">
    <citation type="journal article" date="2018" name="Cell">
        <title>The Chara Genome: Secondary Complexity and Implications for Plant Terrestrialization.</title>
        <authorList>
            <person name="Nishiyama T."/>
            <person name="Sakayama H."/>
            <person name="Vries J.D."/>
            <person name="Buschmann H."/>
            <person name="Saint-Marcoux D."/>
            <person name="Ullrich K.K."/>
            <person name="Haas F.B."/>
            <person name="Vanderstraeten L."/>
            <person name="Becker D."/>
            <person name="Lang D."/>
            <person name="Vosolsobe S."/>
            <person name="Rombauts S."/>
            <person name="Wilhelmsson P.K.I."/>
            <person name="Janitza P."/>
            <person name="Kern R."/>
            <person name="Heyl A."/>
            <person name="Rumpler F."/>
            <person name="Villalobos L.I.A.C."/>
            <person name="Clay J.M."/>
            <person name="Skokan R."/>
            <person name="Toyoda A."/>
            <person name="Suzuki Y."/>
            <person name="Kagoshima H."/>
            <person name="Schijlen E."/>
            <person name="Tajeshwar N."/>
            <person name="Catarino B."/>
            <person name="Hetherington A.J."/>
            <person name="Saltykova A."/>
            <person name="Bonnot C."/>
            <person name="Breuninger H."/>
            <person name="Symeonidi A."/>
            <person name="Radhakrishnan G.V."/>
            <person name="Van Nieuwerburgh F."/>
            <person name="Deforce D."/>
            <person name="Chang C."/>
            <person name="Karol K.G."/>
            <person name="Hedrich R."/>
            <person name="Ulvskov P."/>
            <person name="Glockner G."/>
            <person name="Delwiche C.F."/>
            <person name="Petrasek J."/>
            <person name="Van de Peer Y."/>
            <person name="Friml J."/>
            <person name="Beilby M."/>
            <person name="Dolan L."/>
            <person name="Kohara Y."/>
            <person name="Sugano S."/>
            <person name="Fujiyama A."/>
            <person name="Delaux P.-M."/>
            <person name="Quint M."/>
            <person name="TheiBen G."/>
            <person name="Hagemann M."/>
            <person name="Harholt J."/>
            <person name="Dunand C."/>
            <person name="Zachgo S."/>
            <person name="Langdale J."/>
            <person name="Maumus F."/>
            <person name="Straeten D.V.D."/>
            <person name="Gould S.B."/>
            <person name="Rensing S.A."/>
        </authorList>
    </citation>
    <scope>NUCLEOTIDE SEQUENCE [LARGE SCALE GENOMIC DNA]</scope>
    <source>
        <strain evidence="4 5">S276</strain>
    </source>
</reference>
<name>A0A388KYB9_CHABU</name>
<dbReference type="GO" id="GO:0042645">
    <property type="term" value="C:mitochondrial nucleoid"/>
    <property type="evidence" value="ECO:0007669"/>
    <property type="project" value="TreeGrafter"/>
</dbReference>
<dbReference type="STRING" id="69332.A0A388KYB9"/>
<dbReference type="InterPro" id="IPR000424">
    <property type="entry name" value="Primosome_PriB/ssb"/>
</dbReference>
<evidence type="ECO:0000313" key="5">
    <source>
        <dbReference type="Proteomes" id="UP000265515"/>
    </source>
</evidence>
<keyword evidence="1 2" id="KW-0238">DNA-binding</keyword>
<dbReference type="Gramene" id="GBG75049">
    <property type="protein sequence ID" value="GBG75049"/>
    <property type="gene ID" value="CBR_g19562"/>
</dbReference>
<feature type="region of interest" description="Disordered" evidence="3">
    <location>
        <begin position="313"/>
        <end position="343"/>
    </location>
</feature>
<dbReference type="PANTHER" id="PTHR10302:SF0">
    <property type="entry name" value="SINGLE-STRANDED DNA-BINDING PROTEIN, MITOCHONDRIAL"/>
    <property type="match status" value="1"/>
</dbReference>
<gene>
    <name evidence="4" type="ORF">CBR_g19562</name>
</gene>
<proteinExistence type="inferred from homology"/>
<dbReference type="Pfam" id="PF00436">
    <property type="entry name" value="SSB"/>
    <property type="match status" value="1"/>
</dbReference>
<feature type="compositionally biased region" description="Basic and acidic residues" evidence="3">
    <location>
        <begin position="168"/>
        <end position="182"/>
    </location>
</feature>
<keyword evidence="5" id="KW-1185">Reference proteome</keyword>
<evidence type="ECO:0000313" key="4">
    <source>
        <dbReference type="EMBL" id="GBG75049.1"/>
    </source>
</evidence>
<dbReference type="SUPFAM" id="SSF50249">
    <property type="entry name" value="Nucleic acid-binding proteins"/>
    <property type="match status" value="1"/>
</dbReference>
<dbReference type="InterPro" id="IPR011344">
    <property type="entry name" value="ssDNA-bd"/>
</dbReference>
<dbReference type="PROSITE" id="PS50935">
    <property type="entry name" value="SSB"/>
    <property type="match status" value="1"/>
</dbReference>
<dbReference type="Gene3D" id="2.40.50.140">
    <property type="entry name" value="Nucleic acid-binding proteins"/>
    <property type="match status" value="1"/>
</dbReference>
<organism evidence="4 5">
    <name type="scientific">Chara braunii</name>
    <name type="common">Braun's stonewort</name>
    <dbReference type="NCBI Taxonomy" id="69332"/>
    <lineage>
        <taxon>Eukaryota</taxon>
        <taxon>Viridiplantae</taxon>
        <taxon>Streptophyta</taxon>
        <taxon>Charophyceae</taxon>
        <taxon>Charales</taxon>
        <taxon>Characeae</taxon>
        <taxon>Chara</taxon>
    </lineage>
</organism>
<comment type="caution">
    <text evidence="4">The sequence shown here is derived from an EMBL/GenBank/DDBJ whole genome shotgun (WGS) entry which is preliminary data.</text>
</comment>
<dbReference type="GO" id="GO:0003697">
    <property type="term" value="F:single-stranded DNA binding"/>
    <property type="evidence" value="ECO:0007669"/>
    <property type="project" value="InterPro"/>
</dbReference>